<dbReference type="InterPro" id="IPR015353">
    <property type="entry name" value="Rubisco_LSMT_subst-bd"/>
</dbReference>
<keyword evidence="4" id="KW-0539">Nucleus</keyword>
<evidence type="ECO:0000256" key="3">
    <source>
        <dbReference type="ARBA" id="ARBA00022691"/>
    </source>
</evidence>
<reference evidence="7 8" key="1">
    <citation type="submission" date="2016-08" db="EMBL/GenBank/DDBJ databases">
        <title>Genomes of anaerobic fungi encode conserved fungal cellulosomes for biomass hydrolysis.</title>
        <authorList>
            <consortium name="DOE Joint Genome Institute"/>
            <person name="Haitjema C.H."/>
            <person name="Gilmore S.P."/>
            <person name="Henske J.K."/>
            <person name="Solomon K.V."/>
            <person name="De Groot R."/>
            <person name="Kuo A."/>
            <person name="Mondo S.J."/>
            <person name="Salamov A.A."/>
            <person name="Labutti K."/>
            <person name="Zhao Z."/>
            <person name="Chiniquy J."/>
            <person name="Barry K."/>
            <person name="Brewer H.M."/>
            <person name="Purvine S.O."/>
            <person name="Wright A.T."/>
            <person name="Boxma B."/>
            <person name="Van Alen T."/>
            <person name="Hackstein J.H."/>
            <person name="Baker S.E."/>
            <person name="Grigoriev I.V."/>
            <person name="O'Malley M.A."/>
        </authorList>
    </citation>
    <scope>NUCLEOTIDE SEQUENCE [LARGE SCALE GENOMIC DNA]</scope>
    <source>
        <strain evidence="8">finn</strain>
    </source>
</reference>
<evidence type="ECO:0000259" key="6">
    <source>
        <dbReference type="PROSITE" id="PS50280"/>
    </source>
</evidence>
<comment type="subcellular location">
    <subcellularLocation>
        <location evidence="4">Nucleus</location>
    </subcellularLocation>
</comment>
<evidence type="ECO:0000313" key="8">
    <source>
        <dbReference type="Proteomes" id="UP000193719"/>
    </source>
</evidence>
<dbReference type="PANTHER" id="PTHR13271">
    <property type="entry name" value="UNCHARACTERIZED PUTATIVE METHYLTRANSFERASE"/>
    <property type="match status" value="1"/>
</dbReference>
<proteinExistence type="inferred from homology"/>
<dbReference type="InterPro" id="IPR036464">
    <property type="entry name" value="Rubisco_LSMT_subst-bd_sf"/>
</dbReference>
<dbReference type="GO" id="GO:0032259">
    <property type="term" value="P:methylation"/>
    <property type="evidence" value="ECO:0007669"/>
    <property type="project" value="UniProtKB-KW"/>
</dbReference>
<name>A0A1Y1VEA1_9FUNG</name>
<feature type="compositionally biased region" description="Basic and acidic residues" evidence="5">
    <location>
        <begin position="261"/>
        <end position="276"/>
    </location>
</feature>
<organism evidence="7 8">
    <name type="scientific">Piromyces finnis</name>
    <dbReference type="NCBI Taxonomy" id="1754191"/>
    <lineage>
        <taxon>Eukaryota</taxon>
        <taxon>Fungi</taxon>
        <taxon>Fungi incertae sedis</taxon>
        <taxon>Chytridiomycota</taxon>
        <taxon>Chytridiomycota incertae sedis</taxon>
        <taxon>Neocallimastigomycetes</taxon>
        <taxon>Neocallimastigales</taxon>
        <taxon>Neocallimastigaceae</taxon>
        <taxon>Piromyces</taxon>
    </lineage>
</organism>
<dbReference type="InterPro" id="IPR011383">
    <property type="entry name" value="N-lys_methylase_SETD6"/>
</dbReference>
<keyword evidence="8" id="KW-1185">Reference proteome</keyword>
<dbReference type="EC" id="2.1.1.-" evidence="4"/>
<comment type="similarity">
    <text evidence="4">Belongs to the class V-like SAM-binding methyltransferase superfamily. Histone-lysine methyltransferase family. SETD6 subfamily.</text>
</comment>
<feature type="region of interest" description="Disordered" evidence="5">
    <location>
        <begin position="515"/>
        <end position="538"/>
    </location>
</feature>
<accession>A0A1Y1VEA1</accession>
<dbReference type="PROSITE" id="PS50280">
    <property type="entry name" value="SET"/>
    <property type="match status" value="1"/>
</dbReference>
<dbReference type="PANTHER" id="PTHR13271:SF34">
    <property type="entry name" value="N-LYSINE METHYLTRANSFERASE SETD6"/>
    <property type="match status" value="1"/>
</dbReference>
<dbReference type="OrthoDB" id="441812at2759"/>
<comment type="function">
    <text evidence="4">S-adenosyl-L-methionine-dependent protein-lysine N-methyltransferase that monomethylates 60S ribosomal protein L42.</text>
</comment>
<dbReference type="GO" id="GO:0005634">
    <property type="term" value="C:nucleus"/>
    <property type="evidence" value="ECO:0007669"/>
    <property type="project" value="UniProtKB-SubCell"/>
</dbReference>
<dbReference type="Proteomes" id="UP000193719">
    <property type="component" value="Unassembled WGS sequence"/>
</dbReference>
<dbReference type="InterPro" id="IPR046341">
    <property type="entry name" value="SET_dom_sf"/>
</dbReference>
<dbReference type="SUPFAM" id="SSF81822">
    <property type="entry name" value="RuBisCo LSMT C-terminal, substrate-binding domain"/>
    <property type="match status" value="1"/>
</dbReference>
<reference evidence="7 8" key="2">
    <citation type="submission" date="2016-08" db="EMBL/GenBank/DDBJ databases">
        <title>Pervasive Adenine N6-methylation of Active Genes in Fungi.</title>
        <authorList>
            <consortium name="DOE Joint Genome Institute"/>
            <person name="Mondo S.J."/>
            <person name="Dannebaum R.O."/>
            <person name="Kuo R.C."/>
            <person name="Labutti K."/>
            <person name="Haridas S."/>
            <person name="Kuo A."/>
            <person name="Salamov A."/>
            <person name="Ahrendt S.R."/>
            <person name="Lipzen A."/>
            <person name="Sullivan W."/>
            <person name="Andreopoulos W.B."/>
            <person name="Clum A."/>
            <person name="Lindquist E."/>
            <person name="Daum C."/>
            <person name="Ramamoorthy G.K."/>
            <person name="Gryganskyi A."/>
            <person name="Culley D."/>
            <person name="Magnuson J.K."/>
            <person name="James T.Y."/>
            <person name="O'Malley M.A."/>
            <person name="Stajich J.E."/>
            <person name="Spatafora J.W."/>
            <person name="Visel A."/>
            <person name="Grigoriev I.V."/>
        </authorList>
    </citation>
    <scope>NUCLEOTIDE SEQUENCE [LARGE SCALE GENOMIC DNA]</scope>
    <source>
        <strain evidence="8">finn</strain>
    </source>
</reference>
<dbReference type="Pfam" id="PF00856">
    <property type="entry name" value="SET"/>
    <property type="match status" value="1"/>
</dbReference>
<dbReference type="EMBL" id="MCFH01000011">
    <property type="protein sequence ID" value="ORX54174.1"/>
    <property type="molecule type" value="Genomic_DNA"/>
</dbReference>
<keyword evidence="1 4" id="KW-0489">Methyltransferase</keyword>
<feature type="compositionally biased region" description="Basic and acidic residues" evidence="5">
    <location>
        <begin position="515"/>
        <end position="526"/>
    </location>
</feature>
<dbReference type="Gene3D" id="3.90.1410.10">
    <property type="entry name" value="set domain protein methyltransferase, domain 1"/>
    <property type="match status" value="2"/>
</dbReference>
<evidence type="ECO:0000256" key="4">
    <source>
        <dbReference type="PIRNR" id="PIRNR011771"/>
    </source>
</evidence>
<keyword evidence="3 4" id="KW-0949">S-adenosyl-L-methionine</keyword>
<dbReference type="GO" id="GO:0016279">
    <property type="term" value="F:protein-lysine N-methyltransferase activity"/>
    <property type="evidence" value="ECO:0007669"/>
    <property type="project" value="UniProtKB-UniRule"/>
</dbReference>
<comment type="caution">
    <text evidence="7">The sequence shown here is derived from an EMBL/GenBank/DDBJ whole genome shotgun (WGS) entry which is preliminary data.</text>
</comment>
<evidence type="ECO:0000313" key="7">
    <source>
        <dbReference type="EMBL" id="ORX54174.1"/>
    </source>
</evidence>
<sequence>MSENKNTLTLLFEWFDKVGITYSKEYLDIDYHVRGTGDGLGILALKDIPEGTVVCKIPKSSILSVKTSSIANILEEQLLKGGIGLAVAVMYEIGIGEKSKWYGYIQSIPKKEPLPMFWNDDSFRHLAGTELEKSAREDRELLEGDFESVVLPLIETYPDVFTKEICTLENFLNASSLVSSRAFQVDNYHGDAMVPLADIFNHKTGAENVHLETEGDLCEICGKIEELCSCDGDNNTDNNGHDHDHDHEHEHEHEHDDEDNNENKGKEEKLSPEEEQKIAEMIDIRIVRACKKGDEVFNTYGEHANASLLNKYGFAELNNKYDVVSIDIKTIMRIMCPNDRKKPKMIERAMFWFENRMKFLPPEFHDPNNTENDDEIEDINDFFFRFEATTEIDPDLRGLLLVQLVDGGLFQNWKKDKKAFNRWLKSLPTEEKKRKFNQPSLKEKICQYVCQFAEARLKNSPTTLEEDYEELKPIDEDKYKLKEKVPEDVLYHRFALLLRIGEKELLNKYINRYKDGKDSEEGKTNDTQEEESNKKRKL</sequence>
<dbReference type="Gene3D" id="3.90.1420.10">
    <property type="entry name" value="Rubisco LSMT, substrate-binding domain"/>
    <property type="match status" value="1"/>
</dbReference>
<dbReference type="InterPro" id="IPR050600">
    <property type="entry name" value="SETD3_SETD6_MTase"/>
</dbReference>
<dbReference type="STRING" id="1754191.A0A1Y1VEA1"/>
<feature type="region of interest" description="Disordered" evidence="5">
    <location>
        <begin position="239"/>
        <end position="276"/>
    </location>
</feature>
<dbReference type="AlphaFoldDB" id="A0A1Y1VEA1"/>
<evidence type="ECO:0000256" key="2">
    <source>
        <dbReference type="ARBA" id="ARBA00022679"/>
    </source>
</evidence>
<feature type="domain" description="SET" evidence="6">
    <location>
        <begin position="16"/>
        <end position="301"/>
    </location>
</feature>
<dbReference type="InterPro" id="IPR001214">
    <property type="entry name" value="SET_dom"/>
</dbReference>
<dbReference type="Pfam" id="PF09273">
    <property type="entry name" value="Rubis-subs-bind"/>
    <property type="match status" value="1"/>
</dbReference>
<feature type="compositionally biased region" description="Basic and acidic residues" evidence="5">
    <location>
        <begin position="239"/>
        <end position="254"/>
    </location>
</feature>
<keyword evidence="2 4" id="KW-0808">Transferase</keyword>
<protein>
    <recommendedName>
        <fullName evidence="4">Ribosomal lysine N-methyltransferase 4</fullName>
        <ecNumber evidence="4">2.1.1.-</ecNumber>
    </recommendedName>
</protein>
<dbReference type="PIRSF" id="PIRSF011771">
    <property type="entry name" value="RMS1_SET"/>
    <property type="match status" value="1"/>
</dbReference>
<dbReference type="SUPFAM" id="SSF82199">
    <property type="entry name" value="SET domain"/>
    <property type="match status" value="2"/>
</dbReference>
<gene>
    <name evidence="7" type="ORF">BCR36DRAFT_348143</name>
</gene>
<evidence type="ECO:0000256" key="1">
    <source>
        <dbReference type="ARBA" id="ARBA00022603"/>
    </source>
</evidence>
<evidence type="ECO:0000256" key="5">
    <source>
        <dbReference type="SAM" id="MobiDB-lite"/>
    </source>
</evidence>